<sequence length="275" mass="27083">MPSRPSRPRWQHPALIVALLVLLPPAGILLVWLSPWRRNRKVVATVAAGLWFLLFLIGGSSDAKEGKGAAKPAAAGSPTPSPPAATASPSLSPAASPTPSASAVTDPVMPGVLKKTFAQASAGLGKVIKGEVAARSAYSDVSLPAGHGQWTVCRQQPEAGARLVRGGTGAVLHLVSPGTPCPRAGETRLHPVPEPKPTRKPAPDPDGGTSGGGSTGGSSTSGGTASTGGGGGGGGAGTVRPGSFCSPAGATGVTAKGTPMVCGPGSDGRNRWRGA</sequence>
<comment type="caution">
    <text evidence="3">The sequence shown here is derived from an EMBL/GenBank/DDBJ whole genome shotgun (WGS) entry which is preliminary data.</text>
</comment>
<dbReference type="RefSeq" id="WP_344089818.1">
    <property type="nucleotide sequence ID" value="NZ_BAAAHB010000024.1"/>
</dbReference>
<keyword evidence="2" id="KW-0472">Membrane</keyword>
<feature type="compositionally biased region" description="Basic and acidic residues" evidence="1">
    <location>
        <begin position="185"/>
        <end position="203"/>
    </location>
</feature>
<keyword evidence="2" id="KW-1133">Transmembrane helix</keyword>
<feature type="transmembrane region" description="Helical" evidence="2">
    <location>
        <begin position="42"/>
        <end position="61"/>
    </location>
</feature>
<evidence type="ECO:0000256" key="1">
    <source>
        <dbReference type="SAM" id="MobiDB-lite"/>
    </source>
</evidence>
<feature type="region of interest" description="Disordered" evidence="1">
    <location>
        <begin position="66"/>
        <end position="105"/>
    </location>
</feature>
<dbReference type="EMBL" id="BAAAHB010000024">
    <property type="protein sequence ID" value="GAA0462960.1"/>
    <property type="molecule type" value="Genomic_DNA"/>
</dbReference>
<feature type="compositionally biased region" description="Low complexity" evidence="1">
    <location>
        <begin position="69"/>
        <end position="103"/>
    </location>
</feature>
<feature type="transmembrane region" description="Helical" evidence="2">
    <location>
        <begin position="12"/>
        <end position="33"/>
    </location>
</feature>
<reference evidence="3 4" key="1">
    <citation type="journal article" date="2019" name="Int. J. Syst. Evol. Microbiol.">
        <title>The Global Catalogue of Microorganisms (GCM) 10K type strain sequencing project: providing services to taxonomists for standard genome sequencing and annotation.</title>
        <authorList>
            <consortium name="The Broad Institute Genomics Platform"/>
            <consortium name="The Broad Institute Genome Sequencing Center for Infectious Disease"/>
            <person name="Wu L."/>
            <person name="Ma J."/>
        </authorList>
    </citation>
    <scope>NUCLEOTIDE SEQUENCE [LARGE SCALE GENOMIC DNA]</scope>
    <source>
        <strain evidence="3 4">JCM 10649</strain>
    </source>
</reference>
<name>A0ABN0ZY84_9ACTN</name>
<evidence type="ECO:0000313" key="4">
    <source>
        <dbReference type="Proteomes" id="UP001499895"/>
    </source>
</evidence>
<keyword evidence="2" id="KW-0812">Transmembrane</keyword>
<organism evidence="3 4">
    <name type="scientific">Streptomyces stramineus</name>
    <dbReference type="NCBI Taxonomy" id="173861"/>
    <lineage>
        <taxon>Bacteria</taxon>
        <taxon>Bacillati</taxon>
        <taxon>Actinomycetota</taxon>
        <taxon>Actinomycetes</taxon>
        <taxon>Kitasatosporales</taxon>
        <taxon>Streptomycetaceae</taxon>
        <taxon>Streptomyces</taxon>
    </lineage>
</organism>
<keyword evidence="4" id="KW-1185">Reference proteome</keyword>
<feature type="compositionally biased region" description="Gly residues" evidence="1">
    <location>
        <begin position="208"/>
        <end position="237"/>
    </location>
</feature>
<accession>A0ABN0ZY84</accession>
<gene>
    <name evidence="3" type="ORF">GCM10009544_26800</name>
</gene>
<feature type="region of interest" description="Disordered" evidence="1">
    <location>
        <begin position="175"/>
        <end position="275"/>
    </location>
</feature>
<evidence type="ECO:0000313" key="3">
    <source>
        <dbReference type="EMBL" id="GAA0462960.1"/>
    </source>
</evidence>
<evidence type="ECO:0008006" key="5">
    <source>
        <dbReference type="Google" id="ProtNLM"/>
    </source>
</evidence>
<proteinExistence type="predicted"/>
<protein>
    <recommendedName>
        <fullName evidence="5">PASTA domain-containing protein</fullName>
    </recommendedName>
</protein>
<dbReference type="Proteomes" id="UP001499895">
    <property type="component" value="Unassembled WGS sequence"/>
</dbReference>
<evidence type="ECO:0000256" key="2">
    <source>
        <dbReference type="SAM" id="Phobius"/>
    </source>
</evidence>